<dbReference type="WBParaSite" id="DME_0000608201-mRNA-1">
    <property type="protein sequence ID" value="DME_0000608201-mRNA-1"/>
    <property type="gene ID" value="DME_0000608201"/>
</dbReference>
<evidence type="ECO:0000313" key="4">
    <source>
        <dbReference type="WBParaSite" id="DME_0000608201-mRNA-1"/>
    </source>
</evidence>
<dbReference type="STRING" id="318479.A0A0N4UF83"/>
<gene>
    <name evidence="1" type="ORF">DME_LOCUS1021</name>
</gene>
<evidence type="ECO:0000313" key="1">
    <source>
        <dbReference type="EMBL" id="VDN51048.1"/>
    </source>
</evidence>
<dbReference type="PANTHER" id="PTHR47027">
    <property type="entry name" value="REVERSE TRANSCRIPTASE DOMAIN-CONTAINING PROTEIN"/>
    <property type="match status" value="1"/>
</dbReference>
<keyword evidence="3" id="KW-1185">Reference proteome</keyword>
<protein>
    <submittedName>
        <fullName evidence="4">Reverse transcriptase domain-containing protein</fullName>
    </submittedName>
</protein>
<dbReference type="OrthoDB" id="5865326at2759"/>
<name>A0A0N4UF83_DRAME</name>
<reference evidence="1 3" key="2">
    <citation type="submission" date="2018-11" db="EMBL/GenBank/DDBJ databases">
        <authorList>
            <consortium name="Pathogen Informatics"/>
        </authorList>
    </citation>
    <scope>NUCLEOTIDE SEQUENCE [LARGE SCALE GENOMIC DNA]</scope>
</reference>
<sequence>MNTACRHSRGVQINPEHRITDLEYADDVVPFDSYDKMQIMLNNLPTAARIDQFEEMLDFKYLGSTVIPNGQAKDEIVTRITAARILFFRLMKPLWNRREIIKTKIRVHIAAVRSILLYGCETWPVRVEDIKKLLAFDHSCTFYGSAEQINSHIHLRWLGHVLCRLLQELTHTSLLAKLYDGWSQKTWVRKDFGRIWRPVMYGL</sequence>
<dbReference type="Proteomes" id="UP000038040">
    <property type="component" value="Unplaced"/>
</dbReference>
<dbReference type="Proteomes" id="UP000274756">
    <property type="component" value="Unassembled WGS sequence"/>
</dbReference>
<proteinExistence type="predicted"/>
<dbReference type="AlphaFoldDB" id="A0A0N4UF83"/>
<accession>A0A0N4UF83</accession>
<reference evidence="4" key="1">
    <citation type="submission" date="2017-02" db="UniProtKB">
        <authorList>
            <consortium name="WormBaseParasite"/>
        </authorList>
    </citation>
    <scope>IDENTIFICATION</scope>
</reference>
<dbReference type="EMBL" id="UYYG01000012">
    <property type="protein sequence ID" value="VDN51048.1"/>
    <property type="molecule type" value="Genomic_DNA"/>
</dbReference>
<evidence type="ECO:0000313" key="2">
    <source>
        <dbReference type="Proteomes" id="UP000038040"/>
    </source>
</evidence>
<evidence type="ECO:0000313" key="3">
    <source>
        <dbReference type="Proteomes" id="UP000274756"/>
    </source>
</evidence>
<dbReference type="PANTHER" id="PTHR47027:SF20">
    <property type="entry name" value="REVERSE TRANSCRIPTASE-LIKE PROTEIN WITH RNA-DIRECTED DNA POLYMERASE DOMAIN"/>
    <property type="match status" value="1"/>
</dbReference>
<organism evidence="2 4">
    <name type="scientific">Dracunculus medinensis</name>
    <name type="common">Guinea worm</name>
    <dbReference type="NCBI Taxonomy" id="318479"/>
    <lineage>
        <taxon>Eukaryota</taxon>
        <taxon>Metazoa</taxon>
        <taxon>Ecdysozoa</taxon>
        <taxon>Nematoda</taxon>
        <taxon>Chromadorea</taxon>
        <taxon>Rhabditida</taxon>
        <taxon>Spirurina</taxon>
        <taxon>Dracunculoidea</taxon>
        <taxon>Dracunculidae</taxon>
        <taxon>Dracunculus</taxon>
    </lineage>
</organism>